<evidence type="ECO:0000256" key="3">
    <source>
        <dbReference type="ARBA" id="ARBA00023163"/>
    </source>
</evidence>
<dbReference type="Pfam" id="PF00440">
    <property type="entry name" value="TetR_N"/>
    <property type="match status" value="1"/>
</dbReference>
<dbReference type="Proteomes" id="UP000274909">
    <property type="component" value="Unassembled WGS sequence"/>
</dbReference>
<dbReference type="PROSITE" id="PS50977">
    <property type="entry name" value="HTH_TETR_2"/>
    <property type="match status" value="1"/>
</dbReference>
<dbReference type="InterPro" id="IPR050109">
    <property type="entry name" value="HTH-type_TetR-like_transc_reg"/>
</dbReference>
<keyword evidence="7" id="KW-1185">Reference proteome</keyword>
<name>A0A433JSC9_9MICO</name>
<comment type="caution">
    <text evidence="6">The sequence shown here is derived from an EMBL/GenBank/DDBJ whole genome shotgun (WGS) entry which is preliminary data.</text>
</comment>
<evidence type="ECO:0000313" key="7">
    <source>
        <dbReference type="Proteomes" id="UP000274909"/>
    </source>
</evidence>
<dbReference type="GO" id="GO:0003700">
    <property type="term" value="F:DNA-binding transcription factor activity"/>
    <property type="evidence" value="ECO:0007669"/>
    <property type="project" value="TreeGrafter"/>
</dbReference>
<proteinExistence type="predicted"/>
<dbReference type="EMBL" id="RZGZ01000002">
    <property type="protein sequence ID" value="RUR00947.1"/>
    <property type="molecule type" value="Genomic_DNA"/>
</dbReference>
<feature type="DNA-binding region" description="H-T-H motif" evidence="4">
    <location>
        <begin position="37"/>
        <end position="56"/>
    </location>
</feature>
<dbReference type="Gene3D" id="1.10.357.10">
    <property type="entry name" value="Tetracycline Repressor, domain 2"/>
    <property type="match status" value="1"/>
</dbReference>
<keyword evidence="1" id="KW-0805">Transcription regulation</keyword>
<dbReference type="GO" id="GO:0000976">
    <property type="term" value="F:transcription cis-regulatory region binding"/>
    <property type="evidence" value="ECO:0007669"/>
    <property type="project" value="TreeGrafter"/>
</dbReference>
<protein>
    <submittedName>
        <fullName evidence="6">TetR/AcrR family transcriptional regulator</fullName>
    </submittedName>
</protein>
<dbReference type="SUPFAM" id="SSF46689">
    <property type="entry name" value="Homeodomain-like"/>
    <property type="match status" value="1"/>
</dbReference>
<feature type="domain" description="HTH tetR-type" evidence="5">
    <location>
        <begin position="15"/>
        <end position="74"/>
    </location>
</feature>
<evidence type="ECO:0000256" key="2">
    <source>
        <dbReference type="ARBA" id="ARBA00023125"/>
    </source>
</evidence>
<evidence type="ECO:0000259" key="5">
    <source>
        <dbReference type="PROSITE" id="PS50977"/>
    </source>
</evidence>
<dbReference type="RefSeq" id="WP_127047920.1">
    <property type="nucleotide sequence ID" value="NZ_RZGZ01000002.1"/>
</dbReference>
<dbReference type="OrthoDB" id="3192968at2"/>
<evidence type="ECO:0000313" key="6">
    <source>
        <dbReference type="EMBL" id="RUR00947.1"/>
    </source>
</evidence>
<dbReference type="PRINTS" id="PR00455">
    <property type="entry name" value="HTHTETR"/>
</dbReference>
<evidence type="ECO:0000256" key="4">
    <source>
        <dbReference type="PROSITE-ProRule" id="PRU00335"/>
    </source>
</evidence>
<dbReference type="InterPro" id="IPR001647">
    <property type="entry name" value="HTH_TetR"/>
</dbReference>
<dbReference type="PANTHER" id="PTHR30055">
    <property type="entry name" value="HTH-TYPE TRANSCRIPTIONAL REGULATOR RUTR"/>
    <property type="match status" value="1"/>
</dbReference>
<keyword evidence="3" id="KW-0804">Transcription</keyword>
<keyword evidence="2 4" id="KW-0238">DNA-binding</keyword>
<organism evidence="6 7">
    <name type="scientific">Labedella endophytica</name>
    <dbReference type="NCBI Taxonomy" id="1523160"/>
    <lineage>
        <taxon>Bacteria</taxon>
        <taxon>Bacillati</taxon>
        <taxon>Actinomycetota</taxon>
        <taxon>Actinomycetes</taxon>
        <taxon>Micrococcales</taxon>
        <taxon>Microbacteriaceae</taxon>
        <taxon>Labedella</taxon>
    </lineage>
</organism>
<sequence>MTSERKANRGPSAGPENRRAILSAAREVFAIEGVSAPLNAVARRAGVGQGSLYRHFPDRVALVVAVIDENIVELEALAETPGSTLDDLVALVAEQAIVSTAFADLLVEERDDPRVAHIGTRFRAVADAVTDNDRRAGRLGAGVSTEDVMLGVEMLAGVLSRTPAIDRPATAARATALLRAAFDRR</sequence>
<dbReference type="PANTHER" id="PTHR30055:SF234">
    <property type="entry name" value="HTH-TYPE TRANSCRIPTIONAL REGULATOR BETI"/>
    <property type="match status" value="1"/>
</dbReference>
<dbReference type="AlphaFoldDB" id="A0A433JSC9"/>
<reference evidence="6 7" key="1">
    <citation type="submission" date="2018-12" db="EMBL/GenBank/DDBJ databases">
        <authorList>
            <person name="Li F."/>
        </authorList>
    </citation>
    <scope>NUCLEOTIDE SEQUENCE [LARGE SCALE GENOMIC DNA]</scope>
    <source>
        <strain evidence="6 7">EGI 6500705</strain>
    </source>
</reference>
<dbReference type="InterPro" id="IPR009057">
    <property type="entry name" value="Homeodomain-like_sf"/>
</dbReference>
<accession>A0A433JSC9</accession>
<gene>
    <name evidence="6" type="ORF">ELQ94_05240</name>
</gene>
<evidence type="ECO:0000256" key="1">
    <source>
        <dbReference type="ARBA" id="ARBA00023015"/>
    </source>
</evidence>